<dbReference type="OrthoDB" id="1851235at2"/>
<dbReference type="Proteomes" id="UP000070260">
    <property type="component" value="Plasmid pJFP838C"/>
</dbReference>
<sequence length="139" mass="17100">MKLIICLDENDGFLFNNRRQSQDKYLRNDILDLIKDKSIYMNKYSYSLYKDKKNKNIKVCDDFLEQCSENDYCLVENIEFKKYEKKINTIIIYKWNRIYPADTFFDMNLKKDKWILIENKSFLGYSHDKITRLIYRRIL</sequence>
<keyword evidence="1" id="KW-0614">Plasmid</keyword>
<proteinExistence type="predicted"/>
<name>A0A140GQ53_CLOPF</name>
<dbReference type="AlphaFoldDB" id="A0A140GQ53"/>
<organism evidence="1 2">
    <name type="scientific">Clostridium perfringens</name>
    <dbReference type="NCBI Taxonomy" id="1502"/>
    <lineage>
        <taxon>Bacteria</taxon>
        <taxon>Bacillati</taxon>
        <taxon>Bacillota</taxon>
        <taxon>Clostridia</taxon>
        <taxon>Eubacteriales</taxon>
        <taxon>Clostridiaceae</taxon>
        <taxon>Clostridium</taxon>
    </lineage>
</organism>
<dbReference type="EMBL" id="CP013040">
    <property type="protein sequence ID" value="AMN30662.1"/>
    <property type="molecule type" value="Genomic_DNA"/>
</dbReference>
<dbReference type="RefSeq" id="WP_061429524.1">
    <property type="nucleotide sequence ID" value="NZ_CATNXB010000034.1"/>
</dbReference>
<gene>
    <name evidence="1" type="ORF">JFP838_pC0080</name>
</gene>
<reference evidence="1 2" key="1">
    <citation type="journal article" date="2016" name="PLoS ONE">
        <title>Plasmid Characterization and Chromosome Analysis of Two netF+ Clostridium perfringens Isolates Associated with Foal and Canine Necrotizing Enteritis.</title>
        <authorList>
            <person name="Mehdizadeh Gohari I."/>
            <person name="Kropinski A.M."/>
            <person name="Weese S.J."/>
            <person name="Parreira V.R."/>
            <person name="Whitehead A.E."/>
            <person name="Boerlin P."/>
            <person name="Prescott J.F."/>
        </authorList>
    </citation>
    <scope>NUCLEOTIDE SEQUENCE [LARGE SCALE GENOMIC DNA]</scope>
    <source>
        <strain evidence="1 2">JP838</strain>
        <plasmid evidence="2">Plasmid pJFP838C</plasmid>
    </source>
</reference>
<accession>A0A140GQ53</accession>
<evidence type="ECO:0000313" key="2">
    <source>
        <dbReference type="Proteomes" id="UP000070260"/>
    </source>
</evidence>
<dbReference type="PATRIC" id="fig|1502.177.peg.3783"/>
<geneLocation type="plasmid" evidence="1 2">
    <name>pJFP838C</name>
</geneLocation>
<protein>
    <submittedName>
        <fullName evidence="1">Uncharacterized protein</fullName>
    </submittedName>
</protein>
<evidence type="ECO:0000313" key="1">
    <source>
        <dbReference type="EMBL" id="AMN30662.1"/>
    </source>
</evidence>